<dbReference type="InterPro" id="IPR050267">
    <property type="entry name" value="Anti-sigma-factor_SerPK"/>
</dbReference>
<name>A0A7X6D167_9ACTN</name>
<feature type="domain" description="Histidine kinase/HSP90-like ATPase" evidence="2">
    <location>
        <begin position="63"/>
        <end position="151"/>
    </location>
</feature>
<keyword evidence="4" id="KW-1185">Reference proteome</keyword>
<keyword evidence="1" id="KW-0723">Serine/threonine-protein kinase</keyword>
<dbReference type="RefSeq" id="WP_167970182.1">
    <property type="nucleotide sequence ID" value="NZ_BHZG01000178.1"/>
</dbReference>
<proteinExistence type="predicted"/>
<evidence type="ECO:0000256" key="1">
    <source>
        <dbReference type="ARBA" id="ARBA00022527"/>
    </source>
</evidence>
<dbReference type="Pfam" id="PF13581">
    <property type="entry name" value="HATPase_c_2"/>
    <property type="match status" value="1"/>
</dbReference>
<comment type="caution">
    <text evidence="3">The sequence shown here is derived from an EMBL/GenBank/DDBJ whole genome shotgun (WGS) entry which is preliminary data.</text>
</comment>
<evidence type="ECO:0000259" key="2">
    <source>
        <dbReference type="Pfam" id="PF13581"/>
    </source>
</evidence>
<dbReference type="SUPFAM" id="SSF55874">
    <property type="entry name" value="ATPase domain of HSP90 chaperone/DNA topoisomerase II/histidine kinase"/>
    <property type="match status" value="1"/>
</dbReference>
<dbReference type="CDD" id="cd16936">
    <property type="entry name" value="HATPase_RsbW-like"/>
    <property type="match status" value="1"/>
</dbReference>
<gene>
    <name evidence="3" type="ORF">HCN56_11870</name>
</gene>
<keyword evidence="3" id="KW-0547">Nucleotide-binding</keyword>
<protein>
    <submittedName>
        <fullName evidence="3">ATP-binding protein</fullName>
    </submittedName>
</protein>
<evidence type="ECO:0000313" key="4">
    <source>
        <dbReference type="Proteomes" id="UP000578686"/>
    </source>
</evidence>
<dbReference type="GO" id="GO:0004674">
    <property type="term" value="F:protein serine/threonine kinase activity"/>
    <property type="evidence" value="ECO:0007669"/>
    <property type="project" value="UniProtKB-KW"/>
</dbReference>
<dbReference type="InterPro" id="IPR036890">
    <property type="entry name" value="HATPase_C_sf"/>
</dbReference>
<dbReference type="PANTHER" id="PTHR35526">
    <property type="entry name" value="ANTI-SIGMA-F FACTOR RSBW-RELATED"/>
    <property type="match status" value="1"/>
</dbReference>
<dbReference type="GO" id="GO:0005524">
    <property type="term" value="F:ATP binding"/>
    <property type="evidence" value="ECO:0007669"/>
    <property type="project" value="UniProtKB-KW"/>
</dbReference>
<keyword evidence="3" id="KW-0067">ATP-binding</keyword>
<keyword evidence="1" id="KW-0418">Kinase</keyword>
<sequence length="159" mass="16808">MSAAQSVPSGAGPEFPGHIAEVTQQVRRLKLLGVSGTVARARGFTRQALCDWGWLPTTNPDLEAAADDVLLVVSELVTNACLHAAGPDELRVGRRPKLLRLEVTDPGDGAPVPREGRAPGRPGGHGIFIVQRLSLDWGVIRNPDGQGKIVWADMAAPGL</sequence>
<reference evidence="3 4" key="1">
    <citation type="submission" date="2020-03" db="EMBL/GenBank/DDBJ databases">
        <title>Draft genome of Streptomyces sp. ventii, isolated from the Axial Seamount in the Pacific Ocean, and resequencing of the two type strains Streptomyces lonarensis strain NCL 716 and Streptomyces bohaiensis strain 11A07.</title>
        <authorList>
            <person name="Loughran R.M."/>
            <person name="Pfannmuller K.M."/>
            <person name="Wasson B.J."/>
            <person name="Deadmond M.C."/>
            <person name="Paddock B.E."/>
            <person name="Koyack M.J."/>
            <person name="Gallegos D.A."/>
            <person name="Mitchell E.A."/>
            <person name="Ushijima B."/>
            <person name="Saw J.H."/>
            <person name="Mcphail K.L."/>
            <person name="Videau P."/>
        </authorList>
    </citation>
    <scope>NUCLEOTIDE SEQUENCE [LARGE SCALE GENOMIC DNA]</scope>
    <source>
        <strain evidence="3 4">NCL716</strain>
    </source>
</reference>
<dbReference type="Proteomes" id="UP000578686">
    <property type="component" value="Unassembled WGS sequence"/>
</dbReference>
<organism evidence="3 4">
    <name type="scientific">Streptomyces lonarensis</name>
    <dbReference type="NCBI Taxonomy" id="700599"/>
    <lineage>
        <taxon>Bacteria</taxon>
        <taxon>Bacillati</taxon>
        <taxon>Actinomycetota</taxon>
        <taxon>Actinomycetes</taxon>
        <taxon>Kitasatosporales</taxon>
        <taxon>Streptomycetaceae</taxon>
        <taxon>Streptomyces</taxon>
    </lineage>
</organism>
<accession>A0A7X6D167</accession>
<dbReference type="InterPro" id="IPR003594">
    <property type="entry name" value="HATPase_dom"/>
</dbReference>
<dbReference type="Gene3D" id="3.30.565.10">
    <property type="entry name" value="Histidine kinase-like ATPase, C-terminal domain"/>
    <property type="match status" value="1"/>
</dbReference>
<evidence type="ECO:0000313" key="3">
    <source>
        <dbReference type="EMBL" id="NJQ06262.1"/>
    </source>
</evidence>
<keyword evidence="1" id="KW-0808">Transferase</keyword>
<dbReference type="PANTHER" id="PTHR35526:SF3">
    <property type="entry name" value="ANTI-SIGMA-F FACTOR RSBW"/>
    <property type="match status" value="1"/>
</dbReference>
<dbReference type="AlphaFoldDB" id="A0A7X6D167"/>
<dbReference type="EMBL" id="JAAVJD010000073">
    <property type="protein sequence ID" value="NJQ06262.1"/>
    <property type="molecule type" value="Genomic_DNA"/>
</dbReference>